<dbReference type="GO" id="GO:0016491">
    <property type="term" value="F:oxidoreductase activity"/>
    <property type="evidence" value="ECO:0007669"/>
    <property type="project" value="InterPro"/>
</dbReference>
<organism evidence="3 4">
    <name type="scientific">Nakamurella leprariae</name>
    <dbReference type="NCBI Taxonomy" id="2803911"/>
    <lineage>
        <taxon>Bacteria</taxon>
        <taxon>Bacillati</taxon>
        <taxon>Actinomycetota</taxon>
        <taxon>Actinomycetes</taxon>
        <taxon>Nakamurellales</taxon>
        <taxon>Nakamurellaceae</taxon>
        <taxon>Nakamurella</taxon>
    </lineage>
</organism>
<accession>A0A938YF70</accession>
<protein>
    <submittedName>
        <fullName evidence="3">Nitroreductase family deazaflavin-dependent oxidoreductase</fullName>
    </submittedName>
</protein>
<evidence type="ECO:0000256" key="1">
    <source>
        <dbReference type="ARBA" id="ARBA00008710"/>
    </source>
</evidence>
<dbReference type="Pfam" id="PF04075">
    <property type="entry name" value="F420H2_quin_red"/>
    <property type="match status" value="1"/>
</dbReference>
<proteinExistence type="inferred from homology"/>
<dbReference type="PANTHER" id="PTHR39428">
    <property type="entry name" value="F420H(2)-DEPENDENT QUINONE REDUCTASE RV1261C"/>
    <property type="match status" value="1"/>
</dbReference>
<evidence type="ECO:0000313" key="3">
    <source>
        <dbReference type="EMBL" id="MBM9468426.1"/>
    </source>
</evidence>
<sequence length="177" mass="19808">MRVGLRRLRELLVRALRHLIAPLSRTRAFRRVGPRVLPRLERLMDRVTGGRVPLSGLLVPSLVLHTTGSRTGTARQSVLMYTPDGVGGAVVAGTSFARDRHPAWSGNLLAHPDAAVSVRGRTFEVLAVPIGGDERDRAWARIERQWPGYRDYERNSGRTVRLFRLTAVDPEITFPAW</sequence>
<comment type="catalytic activity">
    <reaction evidence="2">
        <text>oxidized coenzyme F420-(gamma-L-Glu)(n) + a quinol + H(+) = reduced coenzyme F420-(gamma-L-Glu)(n) + a quinone</text>
        <dbReference type="Rhea" id="RHEA:39663"/>
        <dbReference type="Rhea" id="RHEA-COMP:12939"/>
        <dbReference type="Rhea" id="RHEA-COMP:14378"/>
        <dbReference type="ChEBI" id="CHEBI:15378"/>
        <dbReference type="ChEBI" id="CHEBI:24646"/>
        <dbReference type="ChEBI" id="CHEBI:132124"/>
        <dbReference type="ChEBI" id="CHEBI:133980"/>
        <dbReference type="ChEBI" id="CHEBI:139511"/>
    </reaction>
</comment>
<comment type="similarity">
    <text evidence="1">Belongs to the F420H(2)-dependent quinone reductase family.</text>
</comment>
<dbReference type="RefSeq" id="WP_205261386.1">
    <property type="nucleotide sequence ID" value="NZ_JAERWK010000018.1"/>
</dbReference>
<name>A0A938YF70_9ACTN</name>
<evidence type="ECO:0000256" key="2">
    <source>
        <dbReference type="ARBA" id="ARBA00049106"/>
    </source>
</evidence>
<dbReference type="InterPro" id="IPR012349">
    <property type="entry name" value="Split_barrel_FMN-bd"/>
</dbReference>
<reference evidence="3" key="1">
    <citation type="submission" date="2021-01" db="EMBL/GenBank/DDBJ databases">
        <title>YIM 132084 draft genome.</title>
        <authorList>
            <person name="An D."/>
        </authorList>
    </citation>
    <scope>NUCLEOTIDE SEQUENCE</scope>
    <source>
        <strain evidence="3">YIM 132084</strain>
    </source>
</reference>
<comment type="caution">
    <text evidence="3">The sequence shown here is derived from an EMBL/GenBank/DDBJ whole genome shotgun (WGS) entry which is preliminary data.</text>
</comment>
<dbReference type="Gene3D" id="2.30.110.10">
    <property type="entry name" value="Electron Transport, Fmn-binding Protein, Chain A"/>
    <property type="match status" value="1"/>
</dbReference>
<dbReference type="NCBIfam" id="TIGR00026">
    <property type="entry name" value="hi_GC_TIGR00026"/>
    <property type="match status" value="1"/>
</dbReference>
<dbReference type="InterPro" id="IPR004378">
    <property type="entry name" value="F420H2_quin_Rdtase"/>
</dbReference>
<dbReference type="GO" id="GO:0070967">
    <property type="term" value="F:coenzyme F420 binding"/>
    <property type="evidence" value="ECO:0007669"/>
    <property type="project" value="TreeGrafter"/>
</dbReference>
<evidence type="ECO:0000313" key="4">
    <source>
        <dbReference type="Proteomes" id="UP000663792"/>
    </source>
</evidence>
<dbReference type="GO" id="GO:0005886">
    <property type="term" value="C:plasma membrane"/>
    <property type="evidence" value="ECO:0007669"/>
    <property type="project" value="TreeGrafter"/>
</dbReference>
<gene>
    <name evidence="3" type="ORF">JL106_14170</name>
</gene>
<dbReference type="Proteomes" id="UP000663792">
    <property type="component" value="Unassembled WGS sequence"/>
</dbReference>
<keyword evidence="4" id="KW-1185">Reference proteome</keyword>
<dbReference type="PANTHER" id="PTHR39428:SF1">
    <property type="entry name" value="F420H(2)-DEPENDENT QUINONE REDUCTASE RV1261C"/>
    <property type="match status" value="1"/>
</dbReference>
<dbReference type="AlphaFoldDB" id="A0A938YF70"/>
<dbReference type="SUPFAM" id="SSF50475">
    <property type="entry name" value="FMN-binding split barrel"/>
    <property type="match status" value="1"/>
</dbReference>
<dbReference type="EMBL" id="JAERWK010000018">
    <property type="protein sequence ID" value="MBM9468426.1"/>
    <property type="molecule type" value="Genomic_DNA"/>
</dbReference>